<keyword evidence="3" id="KW-0808">Transferase</keyword>
<sequence length="1026" mass="114448">MTTTSMKTLPPLPATTTTTSGSSPTTITNSTHNPRGSGSGSGGDTTNDDGTHVVVVVPKISPRQPLPPLPVKASSPSCSTTSGGGGGTSSSGNMNNNSIHTDSSSPWTTTTPSLDTLPIRSPCDTTNSSTLYFNSNNNRNMNNTNNNRTTIRIEKNPSPPQKSQITLEQQLLLACTNSISTPSSTTSTPTTADPTTGCEVCFATSNASSQPKRPQIDGNHENTNNNHNNTPNNATNANLTTIDSPYDEPLKAFLDIYENRILIVDSSQLVASPPSNNTLPQKPFIKPKTVSEELLKKHTKRSFHIESILGRGCFGCVYLCREEFDGCPSGERMALKIVSPSGNVMPNVYGEYKLMKSLEHESVMKVYDYYEMLTSLQPGAMFTMKYYEKGDLRQFIEEYEKKEMKISIHWIYDFILQMASCLNFIHKRKIIHRDLKPENIFLEECSEHTCKIVLGDFGLAKNIPKSHGLFSQVGTMKYWSPEVVNNDEYGSETDIWSLGCVMYELMTLKSKQVERIVTLRQEGALVNDMVNRYPQEIPMIELIVKMLNKHHKDRPSAEEILNQPYMIRFSQMKQVCEHIVTKLKERLEQYKSVQNMDNFKQVSDILHRIQKFRATSYDSDELRILLHNAYTLLGEKLPDNIDLKPKKPKHKEFTKEEKINTPKKKTPITPRDGNMYSSLPSAIQPSNISNQFRVTVGGEDGSEFDHIKSQQHGDHGGQSSPPELYDISSRPILLANSAELENNHLKPNVNKNHVNNSDEVETPHRKRSISRPTIISQLKGLVGYGENSSSTNNGAVSNTSTPTSTPKGAPKLPRDKRDIVIKAPNPAKFHHEVHIGVDDKQFRISGNYPKDFDHVLSDMKREMEEESMEQHPQQPQQEEEIPPRLHRRSTSLFEKPSTLNEMDATPGSPTKGRSATVSTATPTTSISVTMTTTSPRMSPLLLQSSNETPSTPSNSEILKFSPRIDQKVLAKLNTITPTSNFNNNKDPTSPPLGGAFKLISNIRQQDIIESYIEEACNSPTVSRRKR</sequence>
<dbReference type="GeneID" id="68120359"/>
<proteinExistence type="inferred from homology"/>
<evidence type="ECO:0000256" key="5">
    <source>
        <dbReference type="ARBA" id="ARBA00022777"/>
    </source>
</evidence>
<feature type="compositionally biased region" description="Low complexity" evidence="8">
    <location>
        <begin position="221"/>
        <end position="235"/>
    </location>
</feature>
<dbReference type="InterPro" id="IPR017441">
    <property type="entry name" value="Protein_kinase_ATP_BS"/>
</dbReference>
<dbReference type="InterPro" id="IPR000719">
    <property type="entry name" value="Prot_kinase_dom"/>
</dbReference>
<dbReference type="PROSITE" id="PS50108">
    <property type="entry name" value="CRIB"/>
    <property type="match status" value="1"/>
</dbReference>
<feature type="region of interest" description="Disordered" evidence="8">
    <location>
        <begin position="861"/>
        <end position="921"/>
    </location>
</feature>
<name>A0A6A5C137_NAEFO</name>
<protein>
    <recommendedName>
        <fullName evidence="2">non-specific serine/threonine protein kinase</fullName>
        <ecNumber evidence="2">2.7.11.1</ecNumber>
    </recommendedName>
</protein>
<gene>
    <name evidence="11" type="ORF">FDP41_013144</name>
</gene>
<feature type="compositionally biased region" description="Polar residues" evidence="8">
    <location>
        <begin position="786"/>
        <end position="806"/>
    </location>
</feature>
<evidence type="ECO:0000256" key="1">
    <source>
        <dbReference type="ARBA" id="ARBA00010886"/>
    </source>
</evidence>
<organism evidence="11 12">
    <name type="scientific">Naegleria fowleri</name>
    <name type="common">Brain eating amoeba</name>
    <dbReference type="NCBI Taxonomy" id="5763"/>
    <lineage>
        <taxon>Eukaryota</taxon>
        <taxon>Discoba</taxon>
        <taxon>Heterolobosea</taxon>
        <taxon>Tetramitia</taxon>
        <taxon>Eutetramitia</taxon>
        <taxon>Vahlkampfiidae</taxon>
        <taxon>Naegleria</taxon>
    </lineage>
</organism>
<keyword evidence="4 7" id="KW-0547">Nucleotide-binding</keyword>
<evidence type="ECO:0000259" key="9">
    <source>
        <dbReference type="PROSITE" id="PS50011"/>
    </source>
</evidence>
<keyword evidence="12" id="KW-1185">Reference proteome</keyword>
<feature type="region of interest" description="Disordered" evidence="8">
    <location>
        <begin position="743"/>
        <end position="773"/>
    </location>
</feature>
<dbReference type="PROSITE" id="PS00107">
    <property type="entry name" value="PROTEIN_KINASE_ATP"/>
    <property type="match status" value="1"/>
</dbReference>
<dbReference type="PANTHER" id="PTHR43671:SF13">
    <property type="entry name" value="SERINE_THREONINE-PROTEIN KINASE NEK2"/>
    <property type="match status" value="1"/>
</dbReference>
<feature type="binding site" evidence="7">
    <location>
        <position position="336"/>
    </location>
    <ligand>
        <name>ATP</name>
        <dbReference type="ChEBI" id="CHEBI:30616"/>
    </ligand>
</feature>
<dbReference type="OMA" id="FTMKYYE"/>
<feature type="compositionally biased region" description="Basic and acidic residues" evidence="8">
    <location>
        <begin position="643"/>
        <end position="660"/>
    </location>
</feature>
<dbReference type="SUPFAM" id="SSF56112">
    <property type="entry name" value="Protein kinase-like (PK-like)"/>
    <property type="match status" value="1"/>
</dbReference>
<keyword evidence="6 7" id="KW-0067">ATP-binding</keyword>
<dbReference type="Pfam" id="PF00069">
    <property type="entry name" value="Pkinase"/>
    <property type="match status" value="1"/>
</dbReference>
<dbReference type="SMART" id="SM00220">
    <property type="entry name" value="S_TKc"/>
    <property type="match status" value="1"/>
</dbReference>
<dbReference type="RefSeq" id="XP_044565374.1">
    <property type="nucleotide sequence ID" value="XM_044703742.1"/>
</dbReference>
<evidence type="ECO:0000256" key="4">
    <source>
        <dbReference type="ARBA" id="ARBA00022741"/>
    </source>
</evidence>
<feature type="region of interest" description="Disordered" evidence="8">
    <location>
        <begin position="693"/>
        <end position="725"/>
    </location>
</feature>
<evidence type="ECO:0000313" key="11">
    <source>
        <dbReference type="EMBL" id="KAF0980661.1"/>
    </source>
</evidence>
<dbReference type="OrthoDB" id="4161460at2759"/>
<dbReference type="VEuPathDB" id="AmoebaDB:NfTy_035750"/>
<dbReference type="PROSITE" id="PS00108">
    <property type="entry name" value="PROTEIN_KINASE_ST"/>
    <property type="match status" value="1"/>
</dbReference>
<feature type="domain" description="Protein kinase" evidence="9">
    <location>
        <begin position="303"/>
        <end position="566"/>
    </location>
</feature>
<feature type="region of interest" description="Disordered" evidence="8">
    <location>
        <begin position="1"/>
        <end position="122"/>
    </location>
</feature>
<dbReference type="InterPro" id="IPR011009">
    <property type="entry name" value="Kinase-like_dom_sf"/>
</dbReference>
<feature type="domain" description="CRIB" evidence="10">
    <location>
        <begin position="821"/>
        <end position="836"/>
    </location>
</feature>
<evidence type="ECO:0000256" key="2">
    <source>
        <dbReference type="ARBA" id="ARBA00012513"/>
    </source>
</evidence>
<dbReference type="EC" id="2.7.11.1" evidence="2"/>
<evidence type="ECO:0000256" key="8">
    <source>
        <dbReference type="SAM" id="MobiDB-lite"/>
    </source>
</evidence>
<feature type="compositionally biased region" description="Basic and acidic residues" evidence="8">
    <location>
        <begin position="703"/>
        <end position="715"/>
    </location>
</feature>
<dbReference type="InterPro" id="IPR008271">
    <property type="entry name" value="Ser/Thr_kinase_AS"/>
</dbReference>
<dbReference type="Proteomes" id="UP000444721">
    <property type="component" value="Unassembled WGS sequence"/>
</dbReference>
<dbReference type="PANTHER" id="PTHR43671">
    <property type="entry name" value="SERINE/THREONINE-PROTEIN KINASE NEK"/>
    <property type="match status" value="1"/>
</dbReference>
<evidence type="ECO:0000256" key="3">
    <source>
        <dbReference type="ARBA" id="ARBA00022679"/>
    </source>
</evidence>
<dbReference type="EMBL" id="VFQX01000017">
    <property type="protein sequence ID" value="KAF0980661.1"/>
    <property type="molecule type" value="Genomic_DNA"/>
</dbReference>
<evidence type="ECO:0000256" key="7">
    <source>
        <dbReference type="PROSITE-ProRule" id="PRU10141"/>
    </source>
</evidence>
<dbReference type="GO" id="GO:0005524">
    <property type="term" value="F:ATP binding"/>
    <property type="evidence" value="ECO:0007669"/>
    <property type="project" value="UniProtKB-UniRule"/>
</dbReference>
<comment type="similarity">
    <text evidence="1">Belongs to the protein kinase superfamily. NEK Ser/Thr protein kinase family. NIMA subfamily.</text>
</comment>
<feature type="compositionally biased region" description="Low complexity" evidence="8">
    <location>
        <begin position="90"/>
        <end position="118"/>
    </location>
</feature>
<dbReference type="PROSITE" id="PS50011">
    <property type="entry name" value="PROTEIN_KINASE_DOM"/>
    <property type="match status" value="1"/>
</dbReference>
<evidence type="ECO:0000313" key="12">
    <source>
        <dbReference type="Proteomes" id="UP000444721"/>
    </source>
</evidence>
<dbReference type="VEuPathDB" id="AmoebaDB:NF0027260"/>
<keyword evidence="5" id="KW-0418">Kinase</keyword>
<evidence type="ECO:0000256" key="6">
    <source>
        <dbReference type="ARBA" id="ARBA00022840"/>
    </source>
</evidence>
<dbReference type="VEuPathDB" id="AmoebaDB:FDP41_013144"/>
<feature type="region of interest" description="Disordered" evidence="8">
    <location>
        <begin position="785"/>
        <end position="813"/>
    </location>
</feature>
<feature type="compositionally biased region" description="Low complexity" evidence="8">
    <location>
        <begin position="14"/>
        <end position="31"/>
    </location>
</feature>
<dbReference type="InterPro" id="IPR000095">
    <property type="entry name" value="CRIB_dom"/>
</dbReference>
<dbReference type="GO" id="GO:0004674">
    <property type="term" value="F:protein serine/threonine kinase activity"/>
    <property type="evidence" value="ECO:0007669"/>
    <property type="project" value="UniProtKB-EC"/>
</dbReference>
<accession>A0A6A5C137</accession>
<dbReference type="AlphaFoldDB" id="A0A6A5C137"/>
<comment type="caution">
    <text evidence="11">The sequence shown here is derived from an EMBL/GenBank/DDBJ whole genome shotgun (WGS) entry which is preliminary data.</text>
</comment>
<evidence type="ECO:0000259" key="10">
    <source>
        <dbReference type="PROSITE" id="PS50108"/>
    </source>
</evidence>
<dbReference type="Gene3D" id="1.10.510.10">
    <property type="entry name" value="Transferase(Phosphotransferase) domain 1"/>
    <property type="match status" value="1"/>
</dbReference>
<dbReference type="InterPro" id="IPR050660">
    <property type="entry name" value="NEK_Ser/Thr_kinase"/>
</dbReference>
<feature type="region of interest" description="Disordered" evidence="8">
    <location>
        <begin position="205"/>
        <end position="235"/>
    </location>
</feature>
<reference evidence="11 12" key="1">
    <citation type="journal article" date="2019" name="Sci. Rep.">
        <title>Nanopore sequencing improves the draft genome of the human pathogenic amoeba Naegleria fowleri.</title>
        <authorList>
            <person name="Liechti N."/>
            <person name="Schurch N."/>
            <person name="Bruggmann R."/>
            <person name="Wittwer M."/>
        </authorList>
    </citation>
    <scope>NUCLEOTIDE SEQUENCE [LARGE SCALE GENOMIC DNA]</scope>
    <source>
        <strain evidence="11 12">ATCC 30894</strain>
    </source>
</reference>
<feature type="region of interest" description="Disordered" evidence="8">
    <location>
        <begin position="643"/>
        <end position="672"/>
    </location>
</feature>